<dbReference type="RefSeq" id="WP_114210299.1">
    <property type="nucleotide sequence ID" value="NZ_CP030840.1"/>
</dbReference>
<dbReference type="PANTHER" id="PTHR33055">
    <property type="entry name" value="TRANSPOSASE FOR INSERTION SEQUENCE ELEMENT IS1111A"/>
    <property type="match status" value="1"/>
</dbReference>
<evidence type="ECO:0000313" key="3">
    <source>
        <dbReference type="EMBL" id="AXC15663.1"/>
    </source>
</evidence>
<evidence type="ECO:0000259" key="2">
    <source>
        <dbReference type="Pfam" id="PF02371"/>
    </source>
</evidence>
<sequence>MIFIGCEFHLSFQQIAMLDTECGTTTEHKLMHASGEAERFYRALASPALVAIETVGDDQWFVQLLQRLGHEVWVGDAAQIRASYVRKQKTDRRDAGHILKLLIEGRFPRIWVRGSEMRDHRQSLVHRHKLVQIRTRLKNELQHLMLNQGMQKKQKLWSTEGRAALQALSLDPWADRRRRDLLHLLGILDAQLEQLDEAVKQVALPYPDVQLLLSQPGVVPITALAFVLTIGDVRRFPRGKQVASYLGLIPREHSSGGKQKMGGITKQGSRLMRFLLVEAANIAVRFDPDFRKEYSHRCHQKHFIVAKVAAARKLAIRMYWILRTQKPYPQVLSSRAA</sequence>
<dbReference type="Pfam" id="PF01548">
    <property type="entry name" value="DEDD_Tnp_IS110"/>
    <property type="match status" value="1"/>
</dbReference>
<dbReference type="PANTHER" id="PTHR33055:SF13">
    <property type="entry name" value="TRANSPOSASE"/>
    <property type="match status" value="1"/>
</dbReference>
<dbReference type="NCBIfam" id="NF033542">
    <property type="entry name" value="transpos_IS110"/>
    <property type="match status" value="1"/>
</dbReference>
<accession>A0A2Z5G8T5</accession>
<dbReference type="Proteomes" id="UP000253606">
    <property type="component" value="Chromosome"/>
</dbReference>
<dbReference type="InterPro" id="IPR047650">
    <property type="entry name" value="Transpos_IS110"/>
</dbReference>
<name>A0A2Z5G8T5_9BACT</name>
<reference evidence="3 4" key="1">
    <citation type="journal article" date="2018" name="Front. Microbiol.">
        <title>Hydrolytic Capabilities as a Key to Environmental Success: Chitinolytic and Cellulolytic Acidobacteria From Acidic Sub-arctic Soils and Boreal Peatlands.</title>
        <authorList>
            <person name="Belova S.E."/>
            <person name="Ravin N.V."/>
            <person name="Pankratov T.A."/>
            <person name="Rakitin A.L."/>
            <person name="Ivanova A.A."/>
            <person name="Beletsky A.V."/>
            <person name="Mardanov A.V."/>
            <person name="Sinninghe Damste J.S."/>
            <person name="Dedysh S.N."/>
        </authorList>
    </citation>
    <scope>NUCLEOTIDE SEQUENCE [LARGE SCALE GENOMIC DNA]</scope>
    <source>
        <strain evidence="3 4">SBC82</strain>
    </source>
</reference>
<dbReference type="Pfam" id="PF02371">
    <property type="entry name" value="Transposase_20"/>
    <property type="match status" value="1"/>
</dbReference>
<organism evidence="3 4">
    <name type="scientific">Acidisarcina polymorpha</name>
    <dbReference type="NCBI Taxonomy" id="2211140"/>
    <lineage>
        <taxon>Bacteria</taxon>
        <taxon>Pseudomonadati</taxon>
        <taxon>Acidobacteriota</taxon>
        <taxon>Terriglobia</taxon>
        <taxon>Terriglobales</taxon>
        <taxon>Acidobacteriaceae</taxon>
        <taxon>Acidisarcina</taxon>
    </lineage>
</organism>
<dbReference type="GO" id="GO:0003677">
    <property type="term" value="F:DNA binding"/>
    <property type="evidence" value="ECO:0007669"/>
    <property type="project" value="InterPro"/>
</dbReference>
<dbReference type="InterPro" id="IPR003346">
    <property type="entry name" value="Transposase_20"/>
</dbReference>
<evidence type="ECO:0000259" key="1">
    <source>
        <dbReference type="Pfam" id="PF01548"/>
    </source>
</evidence>
<protein>
    <submittedName>
        <fullName evidence="3">Mobile element protein</fullName>
    </submittedName>
</protein>
<evidence type="ECO:0000313" key="4">
    <source>
        <dbReference type="Proteomes" id="UP000253606"/>
    </source>
</evidence>
<dbReference type="OrthoDB" id="105383at2"/>
<dbReference type="EMBL" id="CP030840">
    <property type="protein sequence ID" value="AXC15663.1"/>
    <property type="molecule type" value="Genomic_DNA"/>
</dbReference>
<gene>
    <name evidence="3" type="ORF">ACPOL_6433</name>
</gene>
<feature type="domain" description="Transposase IS110-like N-terminal" evidence="1">
    <location>
        <begin position="43"/>
        <end position="145"/>
    </location>
</feature>
<dbReference type="GO" id="GO:0004803">
    <property type="term" value="F:transposase activity"/>
    <property type="evidence" value="ECO:0007669"/>
    <property type="project" value="InterPro"/>
</dbReference>
<dbReference type="InterPro" id="IPR002525">
    <property type="entry name" value="Transp_IS110-like_N"/>
</dbReference>
<proteinExistence type="predicted"/>
<dbReference type="GO" id="GO:0006313">
    <property type="term" value="P:DNA transposition"/>
    <property type="evidence" value="ECO:0007669"/>
    <property type="project" value="InterPro"/>
</dbReference>
<dbReference type="AlphaFoldDB" id="A0A2Z5G8T5"/>
<keyword evidence="4" id="KW-1185">Reference proteome</keyword>
<dbReference type="KEGG" id="abas:ACPOL_6433"/>
<feature type="domain" description="Transposase IS116/IS110/IS902 C-terminal" evidence="2">
    <location>
        <begin position="210"/>
        <end position="294"/>
    </location>
</feature>